<dbReference type="GO" id="GO:0010629">
    <property type="term" value="P:negative regulation of gene expression"/>
    <property type="evidence" value="ECO:0007669"/>
    <property type="project" value="TreeGrafter"/>
</dbReference>
<keyword evidence="4" id="KW-0520">NAD</keyword>
<comment type="subcellular location">
    <subcellularLocation>
        <location evidence="1">Nucleus</location>
    </subcellularLocation>
</comment>
<dbReference type="GO" id="GO:0005634">
    <property type="term" value="C:nucleus"/>
    <property type="evidence" value="ECO:0007669"/>
    <property type="project" value="UniProtKB-SubCell"/>
</dbReference>
<dbReference type="Pfam" id="PF00644">
    <property type="entry name" value="PARP"/>
    <property type="match status" value="1"/>
</dbReference>
<dbReference type="InterPro" id="IPR052056">
    <property type="entry name" value="Mono-ARTD/PARP"/>
</dbReference>
<protein>
    <submittedName>
        <fullName evidence="6">Poly [ADP-ribose] polymerase 14</fullName>
    </submittedName>
</protein>
<reference evidence="6" key="1">
    <citation type="journal article" date="2012" name="Nature">
        <title>The oyster genome reveals stress adaptation and complexity of shell formation.</title>
        <authorList>
            <person name="Zhang G."/>
            <person name="Fang X."/>
            <person name="Guo X."/>
            <person name="Li L."/>
            <person name="Luo R."/>
            <person name="Xu F."/>
            <person name="Yang P."/>
            <person name="Zhang L."/>
            <person name="Wang X."/>
            <person name="Qi H."/>
            <person name="Xiong Z."/>
            <person name="Que H."/>
            <person name="Xie Y."/>
            <person name="Holland P.W."/>
            <person name="Paps J."/>
            <person name="Zhu Y."/>
            <person name="Wu F."/>
            <person name="Chen Y."/>
            <person name="Wang J."/>
            <person name="Peng C."/>
            <person name="Meng J."/>
            <person name="Yang L."/>
            <person name="Liu J."/>
            <person name="Wen B."/>
            <person name="Zhang N."/>
            <person name="Huang Z."/>
            <person name="Zhu Q."/>
            <person name="Feng Y."/>
            <person name="Mount A."/>
            <person name="Hedgecock D."/>
            <person name="Xu Z."/>
            <person name="Liu Y."/>
            <person name="Domazet-Loso T."/>
            <person name="Du Y."/>
            <person name="Sun X."/>
            <person name="Zhang S."/>
            <person name="Liu B."/>
            <person name="Cheng P."/>
            <person name="Jiang X."/>
            <person name="Li J."/>
            <person name="Fan D."/>
            <person name="Wang W."/>
            <person name="Fu W."/>
            <person name="Wang T."/>
            <person name="Wang B."/>
            <person name="Zhang J."/>
            <person name="Peng Z."/>
            <person name="Li Y."/>
            <person name="Li N."/>
            <person name="Wang J."/>
            <person name="Chen M."/>
            <person name="He Y."/>
            <person name="Tan F."/>
            <person name="Song X."/>
            <person name="Zheng Q."/>
            <person name="Huang R."/>
            <person name="Yang H."/>
            <person name="Du X."/>
            <person name="Chen L."/>
            <person name="Yang M."/>
            <person name="Gaffney P.M."/>
            <person name="Wang S."/>
            <person name="Luo L."/>
            <person name="She Z."/>
            <person name="Ming Y."/>
            <person name="Huang W."/>
            <person name="Zhang S."/>
            <person name="Huang B."/>
            <person name="Zhang Y."/>
            <person name="Qu T."/>
            <person name="Ni P."/>
            <person name="Miao G."/>
            <person name="Wang J."/>
            <person name="Wang Q."/>
            <person name="Steinberg C.E."/>
            <person name="Wang H."/>
            <person name="Li N."/>
            <person name="Qian L."/>
            <person name="Zhang G."/>
            <person name="Li Y."/>
            <person name="Yang H."/>
            <person name="Liu X."/>
            <person name="Wang J."/>
            <person name="Yin Y."/>
            <person name="Wang J."/>
        </authorList>
    </citation>
    <scope>NUCLEOTIDE SEQUENCE [LARGE SCALE GENOMIC DNA]</scope>
    <source>
        <strain evidence="6">05x7-T-G4-1.051#20</strain>
    </source>
</reference>
<evidence type="ECO:0000256" key="2">
    <source>
        <dbReference type="ARBA" id="ARBA00022676"/>
    </source>
</evidence>
<evidence type="ECO:0000256" key="3">
    <source>
        <dbReference type="ARBA" id="ARBA00022679"/>
    </source>
</evidence>
<evidence type="ECO:0000313" key="6">
    <source>
        <dbReference type="EMBL" id="EKC39225.1"/>
    </source>
</evidence>
<dbReference type="InParanoid" id="K1RD37"/>
<dbReference type="PANTHER" id="PTHR14453:SF67">
    <property type="entry name" value="POLY [ADP-RIBOSE] POLYMERASE"/>
    <property type="match status" value="1"/>
</dbReference>
<evidence type="ECO:0000256" key="1">
    <source>
        <dbReference type="ARBA" id="ARBA00004123"/>
    </source>
</evidence>
<name>K1RD37_MAGGI</name>
<keyword evidence="5" id="KW-0539">Nucleus</keyword>
<dbReference type="PANTHER" id="PTHR14453">
    <property type="entry name" value="PARP/ZINC FINGER CCCH TYPE DOMAIN CONTAINING PROTEIN"/>
    <property type="match status" value="1"/>
</dbReference>
<sequence length="147" mass="16576">MLYQQYVAKKKMLESQNPKGTQNERELWHAIRAKVVSSINSLGFNRSYCVELATKNGEGVDFAVDAGCCASDTYCKPDSQGHKRMYLCKVLTGEYTVGQRGMRVPPAKPGQLSHILYDSVVNDISNPLYFTIFNDTQCYPAYLITFK</sequence>
<dbReference type="InterPro" id="IPR012317">
    <property type="entry name" value="Poly(ADP-ribose)pol_cat_dom"/>
</dbReference>
<keyword evidence="2" id="KW-0328">Glycosyltransferase</keyword>
<accession>K1RD37</accession>
<organism evidence="6">
    <name type="scientific">Magallana gigas</name>
    <name type="common">Pacific oyster</name>
    <name type="synonym">Crassostrea gigas</name>
    <dbReference type="NCBI Taxonomy" id="29159"/>
    <lineage>
        <taxon>Eukaryota</taxon>
        <taxon>Metazoa</taxon>
        <taxon>Spiralia</taxon>
        <taxon>Lophotrochozoa</taxon>
        <taxon>Mollusca</taxon>
        <taxon>Bivalvia</taxon>
        <taxon>Autobranchia</taxon>
        <taxon>Pteriomorphia</taxon>
        <taxon>Ostreida</taxon>
        <taxon>Ostreoidea</taxon>
        <taxon>Ostreidae</taxon>
        <taxon>Magallana</taxon>
    </lineage>
</organism>
<dbReference type="Gene3D" id="3.90.228.10">
    <property type="match status" value="1"/>
</dbReference>
<dbReference type="SUPFAM" id="SSF56399">
    <property type="entry name" value="ADP-ribosylation"/>
    <property type="match status" value="1"/>
</dbReference>
<evidence type="ECO:0000256" key="4">
    <source>
        <dbReference type="ARBA" id="ARBA00023027"/>
    </source>
</evidence>
<dbReference type="AlphaFoldDB" id="K1RD37"/>
<dbReference type="HOGENOM" id="CLU_014825_3_2_1"/>
<dbReference type="GO" id="GO:0003950">
    <property type="term" value="F:NAD+ poly-ADP-ribosyltransferase activity"/>
    <property type="evidence" value="ECO:0007669"/>
    <property type="project" value="UniProtKB-UniRule"/>
</dbReference>
<dbReference type="GO" id="GO:0003714">
    <property type="term" value="F:transcription corepressor activity"/>
    <property type="evidence" value="ECO:0007669"/>
    <property type="project" value="TreeGrafter"/>
</dbReference>
<gene>
    <name evidence="6" type="ORF">CGI_10005565</name>
</gene>
<dbReference type="PROSITE" id="PS51059">
    <property type="entry name" value="PARP_CATALYTIC"/>
    <property type="match status" value="1"/>
</dbReference>
<keyword evidence="3" id="KW-0808">Transferase</keyword>
<dbReference type="GO" id="GO:0005737">
    <property type="term" value="C:cytoplasm"/>
    <property type="evidence" value="ECO:0007669"/>
    <property type="project" value="TreeGrafter"/>
</dbReference>
<dbReference type="EMBL" id="JH818587">
    <property type="protein sequence ID" value="EKC39225.1"/>
    <property type="molecule type" value="Genomic_DNA"/>
</dbReference>
<evidence type="ECO:0000256" key="5">
    <source>
        <dbReference type="ARBA" id="ARBA00023242"/>
    </source>
</evidence>
<proteinExistence type="predicted"/>